<evidence type="ECO:0000259" key="8">
    <source>
        <dbReference type="Pfam" id="PF09335"/>
    </source>
</evidence>
<keyword evidence="3 7" id="KW-1003">Cell membrane</keyword>
<name>W9GV62_9MICO</name>
<feature type="domain" description="VTT" evidence="8">
    <location>
        <begin position="87"/>
        <end position="212"/>
    </location>
</feature>
<keyword evidence="10" id="KW-1185">Reference proteome</keyword>
<protein>
    <recommendedName>
        <fullName evidence="7">TVP38/TMEM64 family membrane protein</fullName>
    </recommendedName>
</protein>
<sequence>MATPTVAMGPDPGPADDEARDVRVTARLMTAGRFGMTVLVVLLLATFAAFSLGGAVVSTLEGTLGALGAWGPAVFVLSFTVLAALGVPRAALTVMGALLFGPLPGAVMAWLASLLAALLAFVAGRRLLPPPGPWLGSVSSRRAEAVSRRLAALRLTADVGSGWMVLVARLSPVPFWLVSWGAGALRVPWAAYAAGSALGLVPSAIGYAAAGWYGADLATSGWLGWLGLAAAAAVAAAVQIRGRSRHRQAGHVL</sequence>
<reference evidence="10" key="1">
    <citation type="submission" date="2013-08" db="EMBL/GenBank/DDBJ databases">
        <title>Intrasporangium oryzae NRRL B-24470.</title>
        <authorList>
            <person name="Liu H."/>
            <person name="Wang G."/>
        </authorList>
    </citation>
    <scope>NUCLEOTIDE SEQUENCE [LARGE SCALE GENOMIC DNA]</scope>
    <source>
        <strain evidence="10">Q5-1</strain>
    </source>
</reference>
<feature type="transmembrane region" description="Helical" evidence="7">
    <location>
        <begin position="69"/>
        <end position="87"/>
    </location>
</feature>
<dbReference type="InterPro" id="IPR032816">
    <property type="entry name" value="VTT_dom"/>
</dbReference>
<proteinExistence type="inferred from homology"/>
<dbReference type="Proteomes" id="UP000019494">
    <property type="component" value="Unassembled WGS sequence"/>
</dbReference>
<evidence type="ECO:0000256" key="3">
    <source>
        <dbReference type="ARBA" id="ARBA00022475"/>
    </source>
</evidence>
<feature type="transmembrane region" description="Helical" evidence="7">
    <location>
        <begin position="163"/>
        <end position="182"/>
    </location>
</feature>
<feature type="transmembrane region" description="Helical" evidence="7">
    <location>
        <begin position="99"/>
        <end position="123"/>
    </location>
</feature>
<comment type="subcellular location">
    <subcellularLocation>
        <location evidence="1 7">Cell membrane</location>
        <topology evidence="1 7">Multi-pass membrane protein</topology>
    </subcellularLocation>
</comment>
<evidence type="ECO:0000313" key="9">
    <source>
        <dbReference type="EMBL" id="EWT07764.1"/>
    </source>
</evidence>
<feature type="transmembrane region" description="Helical" evidence="7">
    <location>
        <begin position="189"/>
        <end position="210"/>
    </location>
</feature>
<dbReference type="AlphaFoldDB" id="W9GV62"/>
<dbReference type="EMBL" id="AWQS01000005">
    <property type="protein sequence ID" value="EWT07764.1"/>
    <property type="molecule type" value="Genomic_DNA"/>
</dbReference>
<gene>
    <name evidence="9" type="ORF">N864_23410</name>
</gene>
<accession>W9GV62</accession>
<evidence type="ECO:0000256" key="2">
    <source>
        <dbReference type="ARBA" id="ARBA00008640"/>
    </source>
</evidence>
<feature type="transmembrane region" description="Helical" evidence="7">
    <location>
        <begin position="34"/>
        <end position="57"/>
    </location>
</feature>
<keyword evidence="5 7" id="KW-1133">Transmembrane helix</keyword>
<evidence type="ECO:0000256" key="7">
    <source>
        <dbReference type="RuleBase" id="RU366058"/>
    </source>
</evidence>
<dbReference type="PANTHER" id="PTHR12677:SF59">
    <property type="entry name" value="GOLGI APPARATUS MEMBRANE PROTEIN TVP38-RELATED"/>
    <property type="match status" value="1"/>
</dbReference>
<organism evidence="9 10">
    <name type="scientific">Intrasporangium chromatireducens Q5-1</name>
    <dbReference type="NCBI Taxonomy" id="584657"/>
    <lineage>
        <taxon>Bacteria</taxon>
        <taxon>Bacillati</taxon>
        <taxon>Actinomycetota</taxon>
        <taxon>Actinomycetes</taxon>
        <taxon>Micrococcales</taxon>
        <taxon>Intrasporangiaceae</taxon>
        <taxon>Intrasporangium</taxon>
    </lineage>
</organism>
<comment type="caution">
    <text evidence="9">The sequence shown here is derived from an EMBL/GenBank/DDBJ whole genome shotgun (WGS) entry which is preliminary data.</text>
</comment>
<evidence type="ECO:0000313" key="10">
    <source>
        <dbReference type="Proteomes" id="UP000019494"/>
    </source>
</evidence>
<keyword evidence="4 7" id="KW-0812">Transmembrane</keyword>
<evidence type="ECO:0000256" key="6">
    <source>
        <dbReference type="ARBA" id="ARBA00023136"/>
    </source>
</evidence>
<evidence type="ECO:0000256" key="5">
    <source>
        <dbReference type="ARBA" id="ARBA00022989"/>
    </source>
</evidence>
<dbReference type="Pfam" id="PF09335">
    <property type="entry name" value="VTT_dom"/>
    <property type="match status" value="1"/>
</dbReference>
<dbReference type="InterPro" id="IPR015414">
    <property type="entry name" value="TMEM64"/>
</dbReference>
<evidence type="ECO:0000256" key="1">
    <source>
        <dbReference type="ARBA" id="ARBA00004651"/>
    </source>
</evidence>
<feature type="transmembrane region" description="Helical" evidence="7">
    <location>
        <begin position="222"/>
        <end position="240"/>
    </location>
</feature>
<keyword evidence="6 7" id="KW-0472">Membrane</keyword>
<dbReference type="PANTHER" id="PTHR12677">
    <property type="entry name" value="GOLGI APPARATUS MEMBRANE PROTEIN TVP38-RELATED"/>
    <property type="match status" value="1"/>
</dbReference>
<evidence type="ECO:0000256" key="4">
    <source>
        <dbReference type="ARBA" id="ARBA00022692"/>
    </source>
</evidence>
<dbReference type="GO" id="GO:0005886">
    <property type="term" value="C:plasma membrane"/>
    <property type="evidence" value="ECO:0007669"/>
    <property type="project" value="UniProtKB-SubCell"/>
</dbReference>
<comment type="similarity">
    <text evidence="2 7">Belongs to the TVP38/TMEM64 family.</text>
</comment>